<feature type="coiled-coil region" evidence="2">
    <location>
        <begin position="417"/>
        <end position="628"/>
    </location>
</feature>
<name>A0A2A6B615_PRIPA</name>
<feature type="coiled-coil region" evidence="2">
    <location>
        <begin position="1182"/>
        <end position="1244"/>
    </location>
</feature>
<accession>A0A2A6B615</accession>
<keyword evidence="1 2" id="KW-0175">Coiled coil</keyword>
<organism evidence="5 6">
    <name type="scientific">Pristionchus pacificus</name>
    <name type="common">Parasitic nematode worm</name>
    <dbReference type="NCBI Taxonomy" id="54126"/>
    <lineage>
        <taxon>Eukaryota</taxon>
        <taxon>Metazoa</taxon>
        <taxon>Ecdysozoa</taxon>
        <taxon>Nematoda</taxon>
        <taxon>Chromadorea</taxon>
        <taxon>Rhabditida</taxon>
        <taxon>Rhabditina</taxon>
        <taxon>Diplogasteromorpha</taxon>
        <taxon>Diplogasteroidea</taxon>
        <taxon>Neodiplogasteridae</taxon>
        <taxon>Pristionchus</taxon>
    </lineage>
</organism>
<evidence type="ECO:0000313" key="5">
    <source>
        <dbReference type="EnsemblMetazoa" id="PPA35560.1"/>
    </source>
</evidence>
<reference evidence="6" key="1">
    <citation type="journal article" date="2008" name="Nat. Genet.">
        <title>The Pristionchus pacificus genome provides a unique perspective on nematode lifestyle and parasitism.</title>
        <authorList>
            <person name="Dieterich C."/>
            <person name="Clifton S.W."/>
            <person name="Schuster L.N."/>
            <person name="Chinwalla A."/>
            <person name="Delehaunty K."/>
            <person name="Dinkelacker I."/>
            <person name="Fulton L."/>
            <person name="Fulton R."/>
            <person name="Godfrey J."/>
            <person name="Minx P."/>
            <person name="Mitreva M."/>
            <person name="Roeseler W."/>
            <person name="Tian H."/>
            <person name="Witte H."/>
            <person name="Yang S.P."/>
            <person name="Wilson R.K."/>
            <person name="Sommer R.J."/>
        </authorList>
    </citation>
    <scope>NUCLEOTIDE SEQUENCE [LARGE SCALE GENOMIC DNA]</scope>
    <source>
        <strain evidence="6">PS312</strain>
    </source>
</reference>
<dbReference type="SUPFAM" id="SSF57997">
    <property type="entry name" value="Tropomyosin"/>
    <property type="match status" value="1"/>
</dbReference>
<feature type="region of interest" description="Disordered" evidence="3">
    <location>
        <begin position="1100"/>
        <end position="1131"/>
    </location>
</feature>
<dbReference type="OrthoDB" id="3549872at2759"/>
<gene>
    <name evidence="5" type="primary">WBGene00273929</name>
</gene>
<proteinExistence type="predicted"/>
<keyword evidence="6" id="KW-1185">Reference proteome</keyword>
<dbReference type="Proteomes" id="UP000005239">
    <property type="component" value="Unassembled WGS sequence"/>
</dbReference>
<dbReference type="EnsemblMetazoa" id="PPA35560.1">
    <property type="protein sequence ID" value="PPA35560.1"/>
    <property type="gene ID" value="WBGene00273929"/>
</dbReference>
<feature type="coiled-coil region" evidence="2">
    <location>
        <begin position="706"/>
        <end position="831"/>
    </location>
</feature>
<evidence type="ECO:0000313" key="6">
    <source>
        <dbReference type="Proteomes" id="UP000005239"/>
    </source>
</evidence>
<feature type="coiled-coil region" evidence="2">
    <location>
        <begin position="201"/>
        <end position="228"/>
    </location>
</feature>
<protein>
    <submittedName>
        <fullName evidence="5">Che-10</fullName>
    </submittedName>
</protein>
<dbReference type="PANTHER" id="PTHR32083">
    <property type="entry name" value="CILIA AND FLAGELLA-ASSOCIATED PROTEIN 58-RELATED"/>
    <property type="match status" value="1"/>
</dbReference>
<feature type="compositionally biased region" description="Polar residues" evidence="3">
    <location>
        <begin position="379"/>
        <end position="396"/>
    </location>
</feature>
<evidence type="ECO:0000256" key="1">
    <source>
        <dbReference type="ARBA" id="ARBA00023054"/>
    </source>
</evidence>
<feature type="compositionally biased region" description="Basic and acidic residues" evidence="3">
    <location>
        <begin position="1109"/>
        <end position="1131"/>
    </location>
</feature>
<dbReference type="PANTHER" id="PTHR32083:SF48">
    <property type="entry name" value="TRANS-GOLGI NETWORK-LOCALIZED SYP41-INTERACTING PROTEIN 1"/>
    <property type="match status" value="1"/>
</dbReference>
<feature type="domain" description="Rootletin-like coiled-coil" evidence="4">
    <location>
        <begin position="183"/>
        <end position="303"/>
    </location>
</feature>
<evidence type="ECO:0000256" key="2">
    <source>
        <dbReference type="SAM" id="Coils"/>
    </source>
</evidence>
<dbReference type="InterPro" id="IPR055167">
    <property type="entry name" value="Rootletin-like_CC"/>
</dbReference>
<accession>A0A8R1YT25</accession>
<sequence length="1293" mass="149329">MEWKTTTAIDIGEGGGDLSECRSRLDASVEENRKNRHVIEEINQQIARFRRRNAEEDAIRGASTSHLDRPSTSNWHFSQSTNNIHDVGYASGYGSFQSGVGGGGGGGGGGGEGGAGGSGGAAGALSVSLVGLDGAGAGPHTPSTMMANTLVIPIRTEVEHRPKHHRSSPTLVLQDDDLYTHFDQHAVDRLLYRLNQETYKNDTLEEVISMLRSEAQAAQSANQMLRADVTDINRALETVQAMRRNDQLQFVEESARFRRRNEQQNRQLIELFHAFKAHRRQVDDLRQSTREELDRQLAEFKRAAALMATALGQKHHSNRVDETIQDIVVKYERLMEKNLDTEKEKSKQILKLESTLKRTSDERDTLLESLGRIAKMPELTSNGSGHRTRSVSPTGGTTVFLSGSGHLEIQRKIRSALSMRTTEVRDLTSKAERAEKEVDRLKRSLEKTENEAKINHDEKRTVEQREKKKLHEFAELERSVRRAQERISSLEEEKRLMQEEVDRLQKNLTDALKSHKDFIEELSSRHRDELTDRVAKAESETAERIAEMKAKVDRMREDSEREKNEGERIRANLRDTIAQLAVMTKRSDEYNSTNSSLEQDKNRLRAEIDRLNERLNENEKTILDLRISIDERTESETKLLQRVTELNSTEALVREDSAGLQEELRELRIKVEEMTRNEEKNRGIVMDLRSKQNSAEESMSMSDKTIKNLRLTILAMEQKLEEKTSEHTHAVAELEKNISRFDMATKDLLELQETLMEFASERDSLSEALSAMKLEYSAMEAKLTQAERKLHERNDEEVELRQQLEISHATVRKMEEEMGERTRQLEITRDQLIALEGNFKRQDIGNADEMKKLESRLRDEMATTVEEMETKMRIVRGEKNALEETLNGSEKKLDEIVRMHEQLMENYSLAQHSIQEWRDRVETIEVERRRERNELAEANAIDREEWETEREKLDRQRNNSLSELRDELTRMEHDLKETSSALERVVRERDEAIEEIETMKRRMDEVKREGERQRDASLHADSAHTNERHTLIARLEETNLQNSKVQSLLDQTQRKHRSIEEELVNSQRMLTEKSRLLIEVETSLNGLMERLREAEIRENSLKDSLASTEGERDEWRRVGEDAKRGEKEAEMRANELNERLLSIERELHHTRSHLDQERNERSGGKEKVAELTGRAVQLESILVSKTSQLETFKNQISHLEEEKSRLKEKMEVDSGKTEELIRANETLRRTLTQLKEELNIAQKSMDVRSSSSRHAMDELLVRFRDTDSKLVETAGEADRLRNTVHSLRWGISI</sequence>
<dbReference type="Pfam" id="PF15035">
    <property type="entry name" value="Rootletin"/>
    <property type="match status" value="1"/>
</dbReference>
<evidence type="ECO:0000259" key="4">
    <source>
        <dbReference type="Pfam" id="PF15035"/>
    </source>
</evidence>
<feature type="region of interest" description="Disordered" evidence="3">
    <location>
        <begin position="377"/>
        <end position="396"/>
    </location>
</feature>
<evidence type="ECO:0000256" key="3">
    <source>
        <dbReference type="SAM" id="MobiDB-lite"/>
    </source>
</evidence>
<reference evidence="5" key="2">
    <citation type="submission" date="2022-06" db="UniProtKB">
        <authorList>
            <consortium name="EnsemblMetazoa"/>
        </authorList>
    </citation>
    <scope>IDENTIFICATION</scope>
    <source>
        <strain evidence="5">PS312</strain>
    </source>
</reference>